<accession>A0A238H4Z2</accession>
<dbReference type="Proteomes" id="UP000198460">
    <property type="component" value="Unassembled WGS sequence"/>
</dbReference>
<protein>
    <submittedName>
        <fullName evidence="1">Uncharacterized protein</fullName>
    </submittedName>
</protein>
<dbReference type="AlphaFoldDB" id="A0A238H4Z2"/>
<evidence type="ECO:0000313" key="2">
    <source>
        <dbReference type="Proteomes" id="UP000198460"/>
    </source>
</evidence>
<name>A0A238H4Z2_9BURK</name>
<dbReference type="EMBL" id="FXAN01000053">
    <property type="protein sequence ID" value="SMG00308.1"/>
    <property type="molecule type" value="Genomic_DNA"/>
</dbReference>
<evidence type="ECO:0000313" key="1">
    <source>
        <dbReference type="EMBL" id="SMG00308.1"/>
    </source>
</evidence>
<organism evidence="1 2">
    <name type="scientific">Burkholderia singularis</name>
    <dbReference type="NCBI Taxonomy" id="1503053"/>
    <lineage>
        <taxon>Bacteria</taxon>
        <taxon>Pseudomonadati</taxon>
        <taxon>Pseudomonadota</taxon>
        <taxon>Betaproteobacteria</taxon>
        <taxon>Burkholderiales</taxon>
        <taxon>Burkholderiaceae</taxon>
        <taxon>Burkholderia</taxon>
        <taxon>pseudomallei group</taxon>
    </lineage>
</organism>
<sequence length="102" mass="11158">MRSLIDARHACISEATVSAALTRTLAARGILFARRRHEMPAGDEDCAGRAAEEHCVASPRRCARHALVRQRRNRAGALAGRTVFRTAIMQANPAVSEIKPVR</sequence>
<reference evidence="1 2" key="1">
    <citation type="submission" date="2017-04" db="EMBL/GenBank/DDBJ databases">
        <authorList>
            <person name="Afonso C.L."/>
            <person name="Miller P.J."/>
            <person name="Scott M.A."/>
            <person name="Spackman E."/>
            <person name="Goraichik I."/>
            <person name="Dimitrov K.M."/>
            <person name="Suarez D.L."/>
            <person name="Swayne D.E."/>
        </authorList>
    </citation>
    <scope>NUCLEOTIDE SEQUENCE [LARGE SCALE GENOMIC DNA]</scope>
    <source>
        <strain evidence="1">LMG 28154</strain>
    </source>
</reference>
<proteinExistence type="predicted"/>
<gene>
    <name evidence="1" type="ORF">BSIN_3378</name>
</gene>